<keyword evidence="4" id="KW-1185">Reference proteome</keyword>
<gene>
    <name evidence="3" type="ORF">FRY97_07580</name>
</gene>
<dbReference type="RefSeq" id="WP_147166844.1">
    <property type="nucleotide sequence ID" value="NZ_VOOR01000012.1"/>
</dbReference>
<dbReference type="CDD" id="cd02511">
    <property type="entry name" value="Beta4Glucosyltransferase"/>
    <property type="match status" value="1"/>
</dbReference>
<evidence type="ECO:0000313" key="3">
    <source>
        <dbReference type="EMBL" id="TXB64145.1"/>
    </source>
</evidence>
<organism evidence="3 4">
    <name type="scientific">Phaeodactylibacter luteus</name>
    <dbReference type="NCBI Taxonomy" id="1564516"/>
    <lineage>
        <taxon>Bacteria</taxon>
        <taxon>Pseudomonadati</taxon>
        <taxon>Bacteroidota</taxon>
        <taxon>Saprospiria</taxon>
        <taxon>Saprospirales</taxon>
        <taxon>Haliscomenobacteraceae</taxon>
        <taxon>Phaeodactylibacter</taxon>
    </lineage>
</organism>
<dbReference type="InterPro" id="IPR001173">
    <property type="entry name" value="Glyco_trans_2-like"/>
</dbReference>
<dbReference type="EMBL" id="VOOR01000012">
    <property type="protein sequence ID" value="TXB64145.1"/>
    <property type="molecule type" value="Genomic_DNA"/>
</dbReference>
<comment type="caution">
    <text evidence="3">The sequence shown here is derived from an EMBL/GenBank/DDBJ whole genome shotgun (WGS) entry which is preliminary data.</text>
</comment>
<evidence type="ECO:0000259" key="2">
    <source>
        <dbReference type="Pfam" id="PF00535"/>
    </source>
</evidence>
<evidence type="ECO:0000256" key="1">
    <source>
        <dbReference type="ARBA" id="ARBA00038494"/>
    </source>
</evidence>
<protein>
    <submittedName>
        <fullName evidence="3">Glycosyltransferase family 2 protein</fullName>
    </submittedName>
</protein>
<keyword evidence="3" id="KW-0808">Transferase</keyword>
<proteinExistence type="inferred from homology"/>
<reference evidence="3 4" key="1">
    <citation type="submission" date="2019-08" db="EMBL/GenBank/DDBJ databases">
        <title>Genome of Phaeodactylibacter luteus.</title>
        <authorList>
            <person name="Bowman J.P."/>
        </authorList>
    </citation>
    <scope>NUCLEOTIDE SEQUENCE [LARGE SCALE GENOMIC DNA]</scope>
    <source>
        <strain evidence="3 4">KCTC 42180</strain>
    </source>
</reference>
<sequence>MEPVKISATVLTLNEAHNIRDCVESLRPVADEILVVDSFSTDGTEAICRELGVRFLQHAFEGFIEQRRYAAEMAAHDIILAVEADERVTPELAHAILEAKGNWSANGYTFNRLNNYGGKWLRYAWYPDRKLRLWDRRRGEVKGANPHDQIVVEGEPRQLRGDLLHYAYVHIGEHAAQAAKFSRTAALAKFKARPEKRAGFWPKVVLNPCFTFIKLYVLKRGFLDGKHGLIYCALAAYINFLKYAQLWELQKKRSSNQ</sequence>
<dbReference type="AlphaFoldDB" id="A0A5C6RQF3"/>
<dbReference type="OrthoDB" id="9815923at2"/>
<accession>A0A5C6RQF3</accession>
<dbReference type="SUPFAM" id="SSF53448">
    <property type="entry name" value="Nucleotide-diphospho-sugar transferases"/>
    <property type="match status" value="1"/>
</dbReference>
<dbReference type="PANTHER" id="PTHR43630:SF2">
    <property type="entry name" value="GLYCOSYLTRANSFERASE"/>
    <property type="match status" value="1"/>
</dbReference>
<dbReference type="Proteomes" id="UP000321580">
    <property type="component" value="Unassembled WGS sequence"/>
</dbReference>
<dbReference type="Gene3D" id="3.90.550.10">
    <property type="entry name" value="Spore Coat Polysaccharide Biosynthesis Protein SpsA, Chain A"/>
    <property type="match status" value="1"/>
</dbReference>
<comment type="similarity">
    <text evidence="1">Belongs to the glycosyltransferase 2 family. WaaE/KdtX subfamily.</text>
</comment>
<dbReference type="Pfam" id="PF00535">
    <property type="entry name" value="Glycos_transf_2"/>
    <property type="match status" value="1"/>
</dbReference>
<dbReference type="PANTHER" id="PTHR43630">
    <property type="entry name" value="POLY-BETA-1,6-N-ACETYL-D-GLUCOSAMINE SYNTHASE"/>
    <property type="match status" value="1"/>
</dbReference>
<evidence type="ECO:0000313" key="4">
    <source>
        <dbReference type="Proteomes" id="UP000321580"/>
    </source>
</evidence>
<dbReference type="InterPro" id="IPR029044">
    <property type="entry name" value="Nucleotide-diphossugar_trans"/>
</dbReference>
<feature type="domain" description="Glycosyltransferase 2-like" evidence="2">
    <location>
        <begin position="9"/>
        <end position="119"/>
    </location>
</feature>
<dbReference type="GO" id="GO:0016740">
    <property type="term" value="F:transferase activity"/>
    <property type="evidence" value="ECO:0007669"/>
    <property type="project" value="UniProtKB-KW"/>
</dbReference>
<name>A0A5C6RQF3_9BACT</name>